<dbReference type="Pfam" id="PF15430">
    <property type="entry name" value="SVWC"/>
    <property type="match status" value="1"/>
</dbReference>
<evidence type="ECO:0000256" key="2">
    <source>
        <dbReference type="ARBA" id="ARBA00022525"/>
    </source>
</evidence>
<accession>A0AAN9AEZ5</accession>
<dbReference type="InterPro" id="IPR029277">
    <property type="entry name" value="SVWC_dom"/>
</dbReference>
<dbReference type="EMBL" id="JAXCGZ010002151">
    <property type="protein sequence ID" value="KAK7084310.1"/>
    <property type="molecule type" value="Genomic_DNA"/>
</dbReference>
<protein>
    <recommendedName>
        <fullName evidence="4">Single domain-containing protein</fullName>
    </recommendedName>
</protein>
<comment type="subcellular location">
    <subcellularLocation>
        <location evidence="1">Secreted</location>
    </subcellularLocation>
</comment>
<evidence type="ECO:0000313" key="5">
    <source>
        <dbReference type="EMBL" id="KAK7084310.1"/>
    </source>
</evidence>
<keyword evidence="2" id="KW-0964">Secreted</keyword>
<feature type="domain" description="Single" evidence="4">
    <location>
        <begin position="42"/>
        <end position="113"/>
    </location>
</feature>
<evidence type="ECO:0000256" key="3">
    <source>
        <dbReference type="SAM" id="SignalP"/>
    </source>
</evidence>
<evidence type="ECO:0000259" key="4">
    <source>
        <dbReference type="SMART" id="SM01318"/>
    </source>
</evidence>
<evidence type="ECO:0000256" key="1">
    <source>
        <dbReference type="ARBA" id="ARBA00004613"/>
    </source>
</evidence>
<feature type="signal peptide" evidence="3">
    <location>
        <begin position="1"/>
        <end position="16"/>
    </location>
</feature>
<dbReference type="Proteomes" id="UP001381693">
    <property type="component" value="Unassembled WGS sequence"/>
</dbReference>
<organism evidence="5 6">
    <name type="scientific">Halocaridina rubra</name>
    <name type="common">Hawaiian red shrimp</name>
    <dbReference type="NCBI Taxonomy" id="373956"/>
    <lineage>
        <taxon>Eukaryota</taxon>
        <taxon>Metazoa</taxon>
        <taxon>Ecdysozoa</taxon>
        <taxon>Arthropoda</taxon>
        <taxon>Crustacea</taxon>
        <taxon>Multicrustacea</taxon>
        <taxon>Malacostraca</taxon>
        <taxon>Eumalacostraca</taxon>
        <taxon>Eucarida</taxon>
        <taxon>Decapoda</taxon>
        <taxon>Pleocyemata</taxon>
        <taxon>Caridea</taxon>
        <taxon>Atyoidea</taxon>
        <taxon>Atyidae</taxon>
        <taxon>Halocaridina</taxon>
    </lineage>
</organism>
<dbReference type="GO" id="GO:0005576">
    <property type="term" value="C:extracellular region"/>
    <property type="evidence" value="ECO:0007669"/>
    <property type="project" value="UniProtKB-SubCell"/>
</dbReference>
<name>A0AAN9AEZ5_HALRR</name>
<comment type="caution">
    <text evidence="5">The sequence shown here is derived from an EMBL/GenBank/DDBJ whole genome shotgun (WGS) entry which is preliminary data.</text>
</comment>
<reference evidence="5 6" key="1">
    <citation type="submission" date="2023-11" db="EMBL/GenBank/DDBJ databases">
        <title>Halocaridina rubra genome assembly.</title>
        <authorList>
            <person name="Smith C."/>
        </authorList>
    </citation>
    <scope>NUCLEOTIDE SEQUENCE [LARGE SCALE GENOMIC DNA]</scope>
    <source>
        <strain evidence="5">EP-1</strain>
        <tissue evidence="5">Whole</tissue>
    </source>
</reference>
<feature type="chain" id="PRO_5042937713" description="Single domain-containing protein" evidence="3">
    <location>
        <begin position="17"/>
        <end position="144"/>
    </location>
</feature>
<dbReference type="SMART" id="SM01318">
    <property type="entry name" value="SVWC"/>
    <property type="match status" value="1"/>
</dbReference>
<keyword evidence="3" id="KW-0732">Signal</keyword>
<gene>
    <name evidence="5" type="ORF">SK128_002085</name>
</gene>
<dbReference type="AlphaFoldDB" id="A0AAN9AEZ5"/>
<sequence>MMLLLAMSMCFAVISAQNPEFVPKTNVRDLAADELRDFPGHCFASTACRVFPINQQWSLRPFCGRSTCLQGPNGLIERVEECGLRPKDSPGCVVTNKHDLDKDFPTCCPKYSCKPGAQLLYPTEAELRAVAKALKVAVTNNQSQ</sequence>
<proteinExistence type="predicted"/>
<keyword evidence="6" id="KW-1185">Reference proteome</keyword>
<evidence type="ECO:0000313" key="6">
    <source>
        <dbReference type="Proteomes" id="UP001381693"/>
    </source>
</evidence>